<dbReference type="Proteomes" id="UP000194219">
    <property type="component" value="Unassembled WGS sequence"/>
</dbReference>
<dbReference type="EMBL" id="MIMV01000232">
    <property type="protein sequence ID" value="OTA82210.1"/>
    <property type="molecule type" value="Genomic_DNA"/>
</dbReference>
<name>A0A1Y2UHS8_LIMRT</name>
<comment type="caution">
    <text evidence="2">The sequence shown here is derived from an EMBL/GenBank/DDBJ whole genome shotgun (WGS) entry which is preliminary data.</text>
</comment>
<sequence length="99" mass="12034">MSDFNFLDPLPQDLINKLHTNKVPEYKIQNALSEQENKRIRLAQHQLQLIAEQEFQAKKRKRLLQQQQEEKRQRKLDQQRKQQHNSYPNHQHKDDGPEL</sequence>
<gene>
    <name evidence="2" type="ORF">BHL82_10410</name>
    <name evidence="3" type="ORF">BHL83_09040</name>
</gene>
<proteinExistence type="predicted"/>
<evidence type="ECO:0000313" key="4">
    <source>
        <dbReference type="Proteomes" id="UP000194219"/>
    </source>
</evidence>
<organism evidence="2 5">
    <name type="scientific">Limosilactobacillus reuteri</name>
    <name type="common">Lactobacillus reuteri</name>
    <dbReference type="NCBI Taxonomy" id="1598"/>
    <lineage>
        <taxon>Bacteria</taxon>
        <taxon>Bacillati</taxon>
        <taxon>Bacillota</taxon>
        <taxon>Bacilli</taxon>
        <taxon>Lactobacillales</taxon>
        <taxon>Lactobacillaceae</taxon>
        <taxon>Limosilactobacillus</taxon>
    </lineage>
</organism>
<evidence type="ECO:0000313" key="3">
    <source>
        <dbReference type="EMBL" id="OTA82210.1"/>
    </source>
</evidence>
<feature type="region of interest" description="Disordered" evidence="1">
    <location>
        <begin position="60"/>
        <end position="99"/>
    </location>
</feature>
<dbReference type="AlphaFoldDB" id="A0A1Y2UHS8"/>
<evidence type="ECO:0000313" key="5">
    <source>
        <dbReference type="Proteomes" id="UP000194286"/>
    </source>
</evidence>
<dbReference type="RefSeq" id="WP_086120056.1">
    <property type="nucleotide sequence ID" value="NZ_MIMI01000122.1"/>
</dbReference>
<dbReference type="EMBL" id="MIMU01000160">
    <property type="protein sequence ID" value="OTA80766.1"/>
    <property type="molecule type" value="Genomic_DNA"/>
</dbReference>
<protein>
    <submittedName>
        <fullName evidence="2">Uncharacterized protein</fullName>
    </submittedName>
</protein>
<reference evidence="3 4" key="2">
    <citation type="submission" date="2016-09" db="EMBL/GenBank/DDBJ databases">
        <title>Lactobacillus reuteri KLR3006, genome sequencing and assembly.</title>
        <authorList>
            <person name="Lee J.-Y."/>
            <person name="Kim E.B."/>
            <person name="Choi Y.-J."/>
        </authorList>
    </citation>
    <scope>NUCLEOTIDE SEQUENCE [LARGE SCALE GENOMIC DNA]</scope>
    <source>
        <strain evidence="3 4">KLR3006</strain>
    </source>
</reference>
<evidence type="ECO:0000256" key="1">
    <source>
        <dbReference type="SAM" id="MobiDB-lite"/>
    </source>
</evidence>
<feature type="compositionally biased region" description="Basic and acidic residues" evidence="1">
    <location>
        <begin position="68"/>
        <end position="80"/>
    </location>
</feature>
<dbReference type="Proteomes" id="UP000194286">
    <property type="component" value="Unassembled WGS sequence"/>
</dbReference>
<reference evidence="2 5" key="1">
    <citation type="submission" date="2016-09" db="EMBL/GenBank/DDBJ databases">
        <title>Lactobacillus reuteri KLR3005, genome sequencing and assembly.</title>
        <authorList>
            <person name="Lee J.-Y."/>
            <person name="Kim E.B."/>
            <person name="Choi Y.-J."/>
        </authorList>
    </citation>
    <scope>NUCLEOTIDE SEQUENCE [LARGE SCALE GENOMIC DNA]</scope>
    <source>
        <strain evidence="2 5">KLR3005</strain>
    </source>
</reference>
<accession>A0A1Y2UHS8</accession>
<evidence type="ECO:0000313" key="2">
    <source>
        <dbReference type="EMBL" id="OTA80766.1"/>
    </source>
</evidence>